<dbReference type="OrthoDB" id="10558440at2759"/>
<keyword evidence="3" id="KW-1185">Reference proteome</keyword>
<protein>
    <submittedName>
        <fullName evidence="2">Uncharacterized protein</fullName>
    </submittedName>
</protein>
<evidence type="ECO:0000313" key="2">
    <source>
        <dbReference type="EMBL" id="RZF48588.1"/>
    </source>
</evidence>
<evidence type="ECO:0000256" key="1">
    <source>
        <dbReference type="SAM" id="MobiDB-lite"/>
    </source>
</evidence>
<comment type="caution">
    <text evidence="2">The sequence shown here is derived from an EMBL/GenBank/DDBJ whole genome shotgun (WGS) entry which is preliminary data.</text>
</comment>
<dbReference type="EMBL" id="QKKF02001732">
    <property type="protein sequence ID" value="RZF48588.1"/>
    <property type="molecule type" value="Genomic_DNA"/>
</dbReference>
<gene>
    <name evidence="2" type="ORF">LSTR_LSTR012549</name>
</gene>
<dbReference type="AlphaFoldDB" id="A0A482XSY0"/>
<feature type="region of interest" description="Disordered" evidence="1">
    <location>
        <begin position="284"/>
        <end position="305"/>
    </location>
</feature>
<feature type="region of interest" description="Disordered" evidence="1">
    <location>
        <begin position="1"/>
        <end position="54"/>
    </location>
</feature>
<reference evidence="2 3" key="1">
    <citation type="journal article" date="2017" name="Gigascience">
        <title>Genome sequence of the small brown planthopper, Laodelphax striatellus.</title>
        <authorList>
            <person name="Zhu J."/>
            <person name="Jiang F."/>
            <person name="Wang X."/>
            <person name="Yang P."/>
            <person name="Bao Y."/>
            <person name="Zhao W."/>
            <person name="Wang W."/>
            <person name="Lu H."/>
            <person name="Wang Q."/>
            <person name="Cui N."/>
            <person name="Li J."/>
            <person name="Chen X."/>
            <person name="Luo L."/>
            <person name="Yu J."/>
            <person name="Kang L."/>
            <person name="Cui F."/>
        </authorList>
    </citation>
    <scope>NUCLEOTIDE SEQUENCE [LARGE SCALE GENOMIC DNA]</scope>
    <source>
        <strain evidence="2">Lst14</strain>
    </source>
</reference>
<accession>A0A482XSY0</accession>
<dbReference type="Proteomes" id="UP000291343">
    <property type="component" value="Unassembled WGS sequence"/>
</dbReference>
<proteinExistence type="predicted"/>
<organism evidence="2 3">
    <name type="scientific">Laodelphax striatellus</name>
    <name type="common">Small brown planthopper</name>
    <name type="synonym">Delphax striatella</name>
    <dbReference type="NCBI Taxonomy" id="195883"/>
    <lineage>
        <taxon>Eukaryota</taxon>
        <taxon>Metazoa</taxon>
        <taxon>Ecdysozoa</taxon>
        <taxon>Arthropoda</taxon>
        <taxon>Hexapoda</taxon>
        <taxon>Insecta</taxon>
        <taxon>Pterygota</taxon>
        <taxon>Neoptera</taxon>
        <taxon>Paraneoptera</taxon>
        <taxon>Hemiptera</taxon>
        <taxon>Auchenorrhyncha</taxon>
        <taxon>Fulgoroidea</taxon>
        <taxon>Delphacidae</taxon>
        <taxon>Criomorphinae</taxon>
        <taxon>Laodelphax</taxon>
    </lineage>
</organism>
<dbReference type="InParanoid" id="A0A482XSY0"/>
<feature type="compositionally biased region" description="Basic residues" evidence="1">
    <location>
        <begin position="13"/>
        <end position="23"/>
    </location>
</feature>
<name>A0A482XSY0_LAOST</name>
<evidence type="ECO:0000313" key="3">
    <source>
        <dbReference type="Proteomes" id="UP000291343"/>
    </source>
</evidence>
<sequence length="335" mass="37244">MTQDGDQGGAVSARRRSSRRSRLPKMPMFLNCPPNPPYTNYMDEEPTLKPWKPRKLSNRDKYDYSWITKSSRKKCLTGLRYLTMDELRDQKTGYNLKPRKAKDAEDEAECFATQFVTIPVPKYPPKQTEEDDQGQEADNISSAFFWDQGQGEPPNDLEKGFDKQPADADFAAFAAENASAGSCSSKSAECCEEEEQTQGGNNAVQQFNFEGQGFEGAAAPFKQPFFQGQGQPFAEKNVAQFSNQGPCANQGQPFNVDQFAFQGQNANQGQFSNQGQFAFQGQPFAPNIDKFLSPPGPRTPQGQAGSARPGEFICCMCQQKFLCSKVSDNFGMIQH</sequence>